<comment type="caution">
    <text evidence="5">The sequence shown here is derived from an EMBL/GenBank/DDBJ whole genome shotgun (WGS) entry which is preliminary data.</text>
</comment>
<dbReference type="PANTHER" id="PTHR10366">
    <property type="entry name" value="NAD DEPENDENT EPIMERASE/DEHYDRATASE"/>
    <property type="match status" value="1"/>
</dbReference>
<accession>A0A2P6S5H7</accession>
<evidence type="ECO:0000313" key="6">
    <source>
        <dbReference type="Proteomes" id="UP000238479"/>
    </source>
</evidence>
<evidence type="ECO:0000256" key="3">
    <source>
        <dbReference type="RuleBase" id="RU004475"/>
    </source>
</evidence>
<feature type="domain" description="3-beta hydroxysteroid dehydrogenase/isomerase" evidence="4">
    <location>
        <begin position="56"/>
        <end position="184"/>
    </location>
</feature>
<dbReference type="InterPro" id="IPR002225">
    <property type="entry name" value="3Beta_OHSteriod_DH/Estase"/>
</dbReference>
<keyword evidence="1" id="KW-0521">NADP</keyword>
<dbReference type="InterPro" id="IPR036291">
    <property type="entry name" value="NAD(P)-bd_dom_sf"/>
</dbReference>
<dbReference type="Proteomes" id="UP000238479">
    <property type="component" value="Chromosome 2"/>
</dbReference>
<proteinExistence type="inferred from homology"/>
<dbReference type="OMA" id="ICFDQVI"/>
<reference evidence="5 6" key="1">
    <citation type="journal article" date="2018" name="Nat. Genet.">
        <title>The Rosa genome provides new insights in the design of modern roses.</title>
        <authorList>
            <person name="Bendahmane M."/>
        </authorList>
    </citation>
    <scope>NUCLEOTIDE SEQUENCE [LARGE SCALE GENOMIC DNA]</scope>
    <source>
        <strain evidence="6">cv. Old Blush</strain>
    </source>
</reference>
<dbReference type="EC" id="1.2.1.44" evidence="5"/>
<name>A0A2P6S5H7_ROSCH</name>
<dbReference type="Gramene" id="PRQ53953">
    <property type="protein sequence ID" value="PRQ53953"/>
    <property type="gene ID" value="RchiOBHm_Chr2g0172231"/>
</dbReference>
<comment type="similarity">
    <text evidence="3">Belongs to the 3-beta-HSD family.</text>
</comment>
<dbReference type="FunFam" id="3.40.50.720:FF:000388">
    <property type="entry name" value="Cinnamoyl-CoA reductase-like SNL6"/>
    <property type="match status" value="1"/>
</dbReference>
<protein>
    <submittedName>
        <fullName evidence="5">Putative cinnamoyl-CoA reductase</fullName>
        <ecNumber evidence="5">1.2.1.44</ecNumber>
    </submittedName>
</protein>
<dbReference type="InterPro" id="IPR050425">
    <property type="entry name" value="NAD(P)_dehydrat-like"/>
</dbReference>
<dbReference type="GO" id="GO:0016621">
    <property type="term" value="F:cinnamoyl-CoA reductase activity"/>
    <property type="evidence" value="ECO:0007669"/>
    <property type="project" value="UniProtKB-EC"/>
</dbReference>
<gene>
    <name evidence="5" type="ORF">RchiOBHm_Chr2g0172231</name>
</gene>
<evidence type="ECO:0000313" key="5">
    <source>
        <dbReference type="EMBL" id="PRQ53953.1"/>
    </source>
</evidence>
<keyword evidence="2 3" id="KW-0560">Oxidoreductase</keyword>
<dbReference type="AlphaFoldDB" id="A0A2P6S5H7"/>
<evidence type="ECO:0000259" key="4">
    <source>
        <dbReference type="Pfam" id="PF01073"/>
    </source>
</evidence>
<organism evidence="5 6">
    <name type="scientific">Rosa chinensis</name>
    <name type="common">China rose</name>
    <dbReference type="NCBI Taxonomy" id="74649"/>
    <lineage>
        <taxon>Eukaryota</taxon>
        <taxon>Viridiplantae</taxon>
        <taxon>Streptophyta</taxon>
        <taxon>Embryophyta</taxon>
        <taxon>Tracheophyta</taxon>
        <taxon>Spermatophyta</taxon>
        <taxon>Magnoliopsida</taxon>
        <taxon>eudicotyledons</taxon>
        <taxon>Gunneridae</taxon>
        <taxon>Pentapetalae</taxon>
        <taxon>rosids</taxon>
        <taxon>fabids</taxon>
        <taxon>Rosales</taxon>
        <taxon>Rosaceae</taxon>
        <taxon>Rosoideae</taxon>
        <taxon>Rosoideae incertae sedis</taxon>
        <taxon>Rosa</taxon>
    </lineage>
</organism>
<dbReference type="OrthoDB" id="2735536at2759"/>
<dbReference type="Gene3D" id="3.40.50.720">
    <property type="entry name" value="NAD(P)-binding Rossmann-like Domain"/>
    <property type="match status" value="1"/>
</dbReference>
<dbReference type="PANTHER" id="PTHR10366:SF483">
    <property type="entry name" value="CINNAMOYL COA REDUCTASE-LIKE PROTEIN"/>
    <property type="match status" value="1"/>
</dbReference>
<keyword evidence="6" id="KW-1185">Reference proteome</keyword>
<evidence type="ECO:0000256" key="1">
    <source>
        <dbReference type="ARBA" id="ARBA00022857"/>
    </source>
</evidence>
<dbReference type="STRING" id="74649.A0A2P6S5H7"/>
<dbReference type="Pfam" id="PF01073">
    <property type="entry name" value="3Beta_HSD"/>
    <property type="match status" value="1"/>
</dbReference>
<dbReference type="GO" id="GO:0006694">
    <property type="term" value="P:steroid biosynthetic process"/>
    <property type="evidence" value="ECO:0007669"/>
    <property type="project" value="InterPro"/>
</dbReference>
<sequence length="366" mass="40775">MGIARLQEREEDHELLQELRRMLVSSAGQDKPHLPQKCFSSKSAYEDDSAEKLVCVTSGVSFLGLAVVNRLLLRGYSVRIIVNNSLDVEKLREMTTANVNVTVVMAKLAEVESLSQAFQGCRGVFHTSGFTDPAGLSGYTKSMADIEVKASANVMRACAVTPSVRKCVLTSSLLACVWQEQDISQNDLSTIPVINHDCWSHESLCIEKKLWYALGKLRAEKAAWTLAKETGLKLTTICPGLITGPEFFSRNPTATIAYLKGAQEMYQCGVLATVDVMRLAEVHVSVYKAMNKSAFGRYICFDKVIETEKEAEKLARETSMSKNKICGNDEESSSVHHLRYELSNKKLTNLLSRTLRSCYNQNQQFY</sequence>
<evidence type="ECO:0000256" key="2">
    <source>
        <dbReference type="ARBA" id="ARBA00023002"/>
    </source>
</evidence>
<dbReference type="EMBL" id="PDCK01000040">
    <property type="protein sequence ID" value="PRQ53953.1"/>
    <property type="molecule type" value="Genomic_DNA"/>
</dbReference>
<dbReference type="SUPFAM" id="SSF51735">
    <property type="entry name" value="NAD(P)-binding Rossmann-fold domains"/>
    <property type="match status" value="1"/>
</dbReference>
<dbReference type="GO" id="GO:0016616">
    <property type="term" value="F:oxidoreductase activity, acting on the CH-OH group of donors, NAD or NADP as acceptor"/>
    <property type="evidence" value="ECO:0007669"/>
    <property type="project" value="InterPro"/>
</dbReference>